<accession>A0ABQ5TLP2</accession>
<keyword evidence="5" id="KW-1185">Reference proteome</keyword>
<feature type="compositionally biased region" description="Low complexity" evidence="1">
    <location>
        <begin position="103"/>
        <end position="116"/>
    </location>
</feature>
<organism evidence="4 5">
    <name type="scientific">Oceanobacillus kimchii</name>
    <dbReference type="NCBI Taxonomy" id="746691"/>
    <lineage>
        <taxon>Bacteria</taxon>
        <taxon>Bacillati</taxon>
        <taxon>Bacillota</taxon>
        <taxon>Bacilli</taxon>
        <taxon>Bacillales</taxon>
        <taxon>Bacillaceae</taxon>
        <taxon>Oceanobacillus</taxon>
    </lineage>
</organism>
<protein>
    <recommendedName>
        <fullName evidence="3">DUF1510 domain-containing protein</fullName>
    </recommendedName>
</protein>
<keyword evidence="2" id="KW-0812">Transmembrane</keyword>
<dbReference type="EMBL" id="BSKO01000001">
    <property type="protein sequence ID" value="GLO66659.1"/>
    <property type="molecule type" value="Genomic_DNA"/>
</dbReference>
<dbReference type="Proteomes" id="UP001275436">
    <property type="component" value="Unassembled WGS sequence"/>
</dbReference>
<dbReference type="RefSeq" id="WP_069685228.1">
    <property type="nucleotide sequence ID" value="NZ_BSKO01000001.1"/>
</dbReference>
<evidence type="ECO:0000259" key="3">
    <source>
        <dbReference type="Pfam" id="PF07423"/>
    </source>
</evidence>
<feature type="domain" description="DUF1510" evidence="3">
    <location>
        <begin position="130"/>
        <end position="220"/>
    </location>
</feature>
<keyword evidence="2" id="KW-1133">Transmembrane helix</keyword>
<sequence>MSRDMNQTRSDKFEKRRKSTKAITIGIIAASILVIILLGIWVFGGSGGEERNADENENSSSDEDSDFLITEPGEEEEENNNSTDNEENGQDEENDSTEENNDNNEQANEQNNNVETESVEPSDENVSEAYTGNWEPIGTEQEGPHTTTYDDGSQDRIEIKEATSMVTGINPENMVEWRVENGGDQKVVATVSDMDETQVFRVYLQWIDGEGWQPTKIEELIENDKK</sequence>
<gene>
    <name evidence="4" type="ORF">MACH08_24430</name>
</gene>
<feature type="compositionally biased region" description="Acidic residues" evidence="1">
    <location>
        <begin position="117"/>
        <end position="126"/>
    </location>
</feature>
<keyword evidence="2" id="KW-0472">Membrane</keyword>
<evidence type="ECO:0000313" key="4">
    <source>
        <dbReference type="EMBL" id="GLO66659.1"/>
    </source>
</evidence>
<evidence type="ECO:0000313" key="5">
    <source>
        <dbReference type="Proteomes" id="UP001275436"/>
    </source>
</evidence>
<feature type="compositionally biased region" description="Acidic residues" evidence="1">
    <location>
        <begin position="55"/>
        <end position="102"/>
    </location>
</feature>
<dbReference type="InterPro" id="IPR009988">
    <property type="entry name" value="DUF1510"/>
</dbReference>
<proteinExistence type="predicted"/>
<evidence type="ECO:0000256" key="2">
    <source>
        <dbReference type="SAM" id="Phobius"/>
    </source>
</evidence>
<feature type="transmembrane region" description="Helical" evidence="2">
    <location>
        <begin position="21"/>
        <end position="43"/>
    </location>
</feature>
<name>A0ABQ5TLP2_9BACI</name>
<comment type="caution">
    <text evidence="4">The sequence shown here is derived from an EMBL/GenBank/DDBJ whole genome shotgun (WGS) entry which is preliminary data.</text>
</comment>
<feature type="region of interest" description="Disordered" evidence="1">
    <location>
        <begin position="48"/>
        <end position="153"/>
    </location>
</feature>
<dbReference type="Pfam" id="PF07423">
    <property type="entry name" value="DUF1510"/>
    <property type="match status" value="1"/>
</dbReference>
<evidence type="ECO:0000256" key="1">
    <source>
        <dbReference type="SAM" id="MobiDB-lite"/>
    </source>
</evidence>
<reference evidence="4 5" key="1">
    <citation type="submission" date="2023-02" db="EMBL/GenBank/DDBJ databases">
        <title>Oceanobacillus kimchii IFOP_LL358 isolated form Alexandrium catenella lab strain.</title>
        <authorList>
            <person name="Gajardo G."/>
            <person name="Ueki S."/>
            <person name="Maruyama F."/>
        </authorList>
    </citation>
    <scope>NUCLEOTIDE SEQUENCE [LARGE SCALE GENOMIC DNA]</scope>
    <source>
        <strain evidence="4 5">IFOP_LL358</strain>
    </source>
</reference>